<proteinExistence type="predicted"/>
<dbReference type="Proteomes" id="UP000001304">
    <property type="component" value="Chromosome"/>
</dbReference>
<dbReference type="SUPFAM" id="SSF89447">
    <property type="entry name" value="AbrB/MazE/MraZ-like"/>
    <property type="match status" value="1"/>
</dbReference>
<dbReference type="GO" id="GO:0003677">
    <property type="term" value="F:DNA binding"/>
    <property type="evidence" value="ECO:0007669"/>
    <property type="project" value="InterPro"/>
</dbReference>
<evidence type="ECO:0000259" key="1">
    <source>
        <dbReference type="PROSITE" id="PS51740"/>
    </source>
</evidence>
<dbReference type="Gene3D" id="2.10.260.10">
    <property type="match status" value="1"/>
</dbReference>
<dbReference type="InterPro" id="IPR007159">
    <property type="entry name" value="SpoVT-AbrB_dom"/>
</dbReference>
<dbReference type="HOGENOM" id="CLU_158484_13_0_2"/>
<dbReference type="PANTHER" id="PTHR34860">
    <property type="entry name" value="REPRESSOR-LIKE PROTEIN SSO7C3"/>
    <property type="match status" value="1"/>
</dbReference>
<accession>E0SNV9</accession>
<dbReference type="InterPro" id="IPR052975">
    <property type="entry name" value="Repressor-like_regulatory"/>
</dbReference>
<dbReference type="AlphaFoldDB" id="E0SNV9"/>
<name>E0SNV9_IGNAA</name>
<dbReference type="InterPro" id="IPR037914">
    <property type="entry name" value="SpoVT-AbrB_sf"/>
</dbReference>
<dbReference type="SMART" id="SM00966">
    <property type="entry name" value="SpoVT_AbrB"/>
    <property type="match status" value="1"/>
</dbReference>
<protein>
    <submittedName>
        <fullName evidence="2">Transcriptional regulator, AbrB family</fullName>
    </submittedName>
</protein>
<dbReference type="Pfam" id="PF04014">
    <property type="entry name" value="MazE_antitoxin"/>
    <property type="match status" value="1"/>
</dbReference>
<dbReference type="EMBL" id="CP002098">
    <property type="protein sequence ID" value="ADM27905.1"/>
    <property type="molecule type" value="Genomic_DNA"/>
</dbReference>
<dbReference type="PROSITE" id="PS51740">
    <property type="entry name" value="SPOVT_ABRB"/>
    <property type="match status" value="1"/>
</dbReference>
<sequence>MAVLVRVEKKGRIVIPKEIRDTLNIKEGTLLKIYIEGNRLIVEPIEDIVEKFKGSVKVDKWPEDLDEFLFEVLGNWLRGT</sequence>
<evidence type="ECO:0000313" key="3">
    <source>
        <dbReference type="Proteomes" id="UP000001304"/>
    </source>
</evidence>
<organism evidence="2 3">
    <name type="scientific">Ignisphaera aggregans (strain DSM 17230 / JCM 13409 / AQ1.S1)</name>
    <dbReference type="NCBI Taxonomy" id="583356"/>
    <lineage>
        <taxon>Archaea</taxon>
        <taxon>Thermoproteota</taxon>
        <taxon>Thermoprotei</taxon>
        <taxon>Desulfurococcales</taxon>
        <taxon>Desulfurococcaceae</taxon>
        <taxon>Ignisphaera</taxon>
    </lineage>
</organism>
<evidence type="ECO:0000313" key="2">
    <source>
        <dbReference type="EMBL" id="ADM27905.1"/>
    </source>
</evidence>
<dbReference type="PANTHER" id="PTHR34860:SF6">
    <property type="entry name" value="REPRESSOR-LIKE PROTEIN SSO7C3"/>
    <property type="match status" value="1"/>
</dbReference>
<dbReference type="NCBIfam" id="TIGR01439">
    <property type="entry name" value="lp_hng_hel_AbrB"/>
    <property type="match status" value="1"/>
</dbReference>
<dbReference type="KEGG" id="iag:Igag_1092"/>
<gene>
    <name evidence="2" type="ordered locus">Igag_1092</name>
</gene>
<feature type="domain" description="SpoVT-AbrB" evidence="1">
    <location>
        <begin position="2"/>
        <end position="47"/>
    </location>
</feature>
<reference evidence="2 3" key="1">
    <citation type="journal article" date="2010" name="Stand. Genomic Sci.">
        <title>Complete genome sequence of Ignisphaera aggregans type strain (AQ1.S1).</title>
        <authorList>
            <person name="Goker M."/>
            <person name="Held B."/>
            <person name="Lapidus A."/>
            <person name="Nolan M."/>
            <person name="Spring S."/>
            <person name="Yasawong M."/>
            <person name="Lucas S."/>
            <person name="Glavina Del Rio T."/>
            <person name="Tice H."/>
            <person name="Cheng J.F."/>
            <person name="Goodwin L."/>
            <person name="Tapia R."/>
            <person name="Pitluck S."/>
            <person name="Liolios K."/>
            <person name="Ivanova N."/>
            <person name="Mavromatis K."/>
            <person name="Mikhailova N."/>
            <person name="Pati A."/>
            <person name="Chen A."/>
            <person name="Palaniappan K."/>
            <person name="Brambilla E."/>
            <person name="Land M."/>
            <person name="Hauser L."/>
            <person name="Chang Y.J."/>
            <person name="Jeffries C.D."/>
            <person name="Brettin T."/>
            <person name="Detter J.C."/>
            <person name="Han C."/>
            <person name="Rohde M."/>
            <person name="Sikorski J."/>
            <person name="Woyke T."/>
            <person name="Bristow J."/>
            <person name="Eisen J.A."/>
            <person name="Markowitz V."/>
            <person name="Hugenholtz P."/>
            <person name="Kyrpides N.C."/>
            <person name="Klenk H.P."/>
        </authorList>
    </citation>
    <scope>NUCLEOTIDE SEQUENCE [LARGE SCALE GENOMIC DNA]</scope>
    <source>
        <strain evidence="3">DSM 17230 / JCM 13409 / AQ1.S1</strain>
    </source>
</reference>
<dbReference type="BioCyc" id="IAGG583356:GHAH-1073-MONOMER"/>
<keyword evidence="3" id="KW-1185">Reference proteome</keyword>